<reference evidence="3" key="1">
    <citation type="journal article" date="2019" name="Int. J. Syst. Evol. Microbiol.">
        <title>The Global Catalogue of Microorganisms (GCM) 10K type strain sequencing project: providing services to taxonomists for standard genome sequencing and annotation.</title>
        <authorList>
            <consortium name="The Broad Institute Genomics Platform"/>
            <consortium name="The Broad Institute Genome Sequencing Center for Infectious Disease"/>
            <person name="Wu L."/>
            <person name="Ma J."/>
        </authorList>
    </citation>
    <scope>NUCLEOTIDE SEQUENCE [LARGE SCALE GENOMIC DNA]</scope>
    <source>
        <strain evidence="3">JCM 16578</strain>
    </source>
</reference>
<evidence type="ECO:0000256" key="1">
    <source>
        <dbReference type="SAM" id="MobiDB-lite"/>
    </source>
</evidence>
<comment type="caution">
    <text evidence="2">The sequence shown here is derived from an EMBL/GenBank/DDBJ whole genome shotgun (WGS) entry which is preliminary data.</text>
</comment>
<organism evidence="2 3">
    <name type="scientific">Streptomyces lannensis</name>
    <dbReference type="NCBI Taxonomy" id="766498"/>
    <lineage>
        <taxon>Bacteria</taxon>
        <taxon>Bacillati</taxon>
        <taxon>Actinomycetota</taxon>
        <taxon>Actinomycetes</taxon>
        <taxon>Kitasatosporales</taxon>
        <taxon>Streptomycetaceae</taxon>
        <taxon>Streptomyces</taxon>
    </lineage>
</organism>
<protein>
    <recommendedName>
        <fullName evidence="4">Transposase</fullName>
    </recommendedName>
</protein>
<dbReference type="Proteomes" id="UP001501563">
    <property type="component" value="Unassembled WGS sequence"/>
</dbReference>
<gene>
    <name evidence="2" type="ORF">GCM10022207_33560</name>
</gene>
<sequence length="83" mass="9214">MFCEVSDIAKQAPPWAENGRRPAGRAGRYDRLFAAVQAVHRPRSAADPTHGPLGRPWDQHVTSVSGTTVNIRKAVFKRNHFHG</sequence>
<keyword evidence="3" id="KW-1185">Reference proteome</keyword>
<evidence type="ECO:0008006" key="4">
    <source>
        <dbReference type="Google" id="ProtNLM"/>
    </source>
</evidence>
<dbReference type="EMBL" id="BAAAZA010000008">
    <property type="protein sequence ID" value="GAA3866425.1"/>
    <property type="molecule type" value="Genomic_DNA"/>
</dbReference>
<proteinExistence type="predicted"/>
<evidence type="ECO:0000313" key="2">
    <source>
        <dbReference type="EMBL" id="GAA3866425.1"/>
    </source>
</evidence>
<name>A0ABP7K5F9_9ACTN</name>
<evidence type="ECO:0000313" key="3">
    <source>
        <dbReference type="Proteomes" id="UP001501563"/>
    </source>
</evidence>
<accession>A0ABP7K5F9</accession>
<feature type="region of interest" description="Disordered" evidence="1">
    <location>
        <begin position="41"/>
        <end position="61"/>
    </location>
</feature>